<organism evidence="1 2">
    <name type="scientific">Paenacidovorax caeni</name>
    <dbReference type="NCBI Taxonomy" id="343013"/>
    <lineage>
        <taxon>Bacteria</taxon>
        <taxon>Pseudomonadati</taxon>
        <taxon>Pseudomonadota</taxon>
        <taxon>Betaproteobacteria</taxon>
        <taxon>Burkholderiales</taxon>
        <taxon>Comamonadaceae</taxon>
        <taxon>Paenacidovorax</taxon>
    </lineage>
</organism>
<dbReference type="AlphaFoldDB" id="A0A1I7GPB5"/>
<evidence type="ECO:0000313" key="1">
    <source>
        <dbReference type="EMBL" id="SFU50298.1"/>
    </source>
</evidence>
<dbReference type="Proteomes" id="UP000183656">
    <property type="component" value="Unassembled WGS sequence"/>
</dbReference>
<dbReference type="InterPro" id="IPR025455">
    <property type="entry name" value="DUF4276"/>
</dbReference>
<dbReference type="STRING" id="343013.SAMN04489707_100676"/>
<evidence type="ECO:0000313" key="2">
    <source>
        <dbReference type="Proteomes" id="UP000183656"/>
    </source>
</evidence>
<gene>
    <name evidence="1" type="ORF">SAMN04489707_100676</name>
</gene>
<protein>
    <recommendedName>
        <fullName evidence="3">DUF4276 family protein</fullName>
    </recommendedName>
</protein>
<sequence>MAWLPSNAMVLVLIDADNDDEAIFLMQLCAMLEQLPQRPPRVIFCLAVEETESWFLADPHAVRMGFAHVRLRKIQGIAPDAVIGAWERLAEALGEDVRTVTGTRKLAWAKAIAPHMNFDTTPSPSLNTLIERMRDYLHTVAT</sequence>
<keyword evidence="2" id="KW-1185">Reference proteome</keyword>
<reference evidence="1 2" key="1">
    <citation type="submission" date="2016-10" db="EMBL/GenBank/DDBJ databases">
        <authorList>
            <person name="de Groot N.N."/>
        </authorList>
    </citation>
    <scope>NUCLEOTIDE SEQUENCE [LARGE SCALE GENOMIC DNA]</scope>
    <source>
        <strain evidence="1 2">R-24608</strain>
    </source>
</reference>
<proteinExistence type="predicted"/>
<dbReference type="EMBL" id="FPBX01000006">
    <property type="protein sequence ID" value="SFU50298.1"/>
    <property type="molecule type" value="Genomic_DNA"/>
</dbReference>
<name>A0A1I7GPB5_9BURK</name>
<dbReference type="Pfam" id="PF14103">
    <property type="entry name" value="DUF4276"/>
    <property type="match status" value="1"/>
</dbReference>
<accession>A0A1I7GPB5</accession>
<evidence type="ECO:0008006" key="3">
    <source>
        <dbReference type="Google" id="ProtNLM"/>
    </source>
</evidence>